<gene>
    <name evidence="1" type="ORF">CBW46_007735</name>
</gene>
<comment type="caution">
    <text evidence="1">The sequence shown here is derived from an EMBL/GenBank/DDBJ whole genome shotgun (WGS) entry which is preliminary data.</text>
</comment>
<keyword evidence="2" id="KW-1185">Reference proteome</keyword>
<dbReference type="EMBL" id="NHRJ02000003">
    <property type="protein sequence ID" value="PZE21254.1"/>
    <property type="molecule type" value="Genomic_DNA"/>
</dbReference>
<accession>A0A2W1NBG8</accession>
<protein>
    <submittedName>
        <fullName evidence="1">Uncharacterized protein</fullName>
    </submittedName>
</protein>
<dbReference type="AlphaFoldDB" id="A0A2W1NBG8"/>
<organism evidence="1 2">
    <name type="scientific">Paenibacillus xerothermodurans</name>
    <dbReference type="NCBI Taxonomy" id="1977292"/>
    <lineage>
        <taxon>Bacteria</taxon>
        <taxon>Bacillati</taxon>
        <taxon>Bacillota</taxon>
        <taxon>Bacilli</taxon>
        <taxon>Bacillales</taxon>
        <taxon>Paenibacillaceae</taxon>
        <taxon>Paenibacillus</taxon>
    </lineage>
</organism>
<evidence type="ECO:0000313" key="1">
    <source>
        <dbReference type="EMBL" id="PZE21254.1"/>
    </source>
</evidence>
<dbReference type="RefSeq" id="WP_089199450.1">
    <property type="nucleotide sequence ID" value="NZ_NHRJ02000003.1"/>
</dbReference>
<evidence type="ECO:0000313" key="2">
    <source>
        <dbReference type="Proteomes" id="UP000214746"/>
    </source>
</evidence>
<reference evidence="1" key="1">
    <citation type="submission" date="2018-06" db="EMBL/GenBank/DDBJ databases">
        <title>Paenibacillus xerothermodurans sp. nov. an extremely dry heat resistant spore forming bacterium isolated from the soil of Cape Canaveral, Florida.</title>
        <authorList>
            <person name="Seuylemezian A."/>
            <person name="Kaur N."/>
            <person name="Patil P."/>
            <person name="Patil P."/>
            <person name="Mayilraj S."/>
            <person name="Vaishampayan P."/>
        </authorList>
    </citation>
    <scope>NUCLEOTIDE SEQUENCE [LARGE SCALE GENOMIC DNA]</scope>
    <source>
        <strain evidence="1">ATCC 27380</strain>
    </source>
</reference>
<name>A0A2W1NBG8_PAEXE</name>
<dbReference type="Proteomes" id="UP000214746">
    <property type="component" value="Unassembled WGS sequence"/>
</dbReference>
<sequence>MIPFENTCPYDLIQQDVYVPECPFCHTDNVLLPLKRKDLPEIARGVKKLLVFPCCHNKTTLVDVDTDYLLANEPLRQRQ</sequence>
<proteinExistence type="predicted"/>
<dbReference type="OrthoDB" id="2889126at2"/>